<keyword evidence="1" id="KW-0732">Signal</keyword>
<dbReference type="GO" id="GO:0008131">
    <property type="term" value="F:primary methylamine oxidase activity"/>
    <property type="evidence" value="ECO:0007669"/>
    <property type="project" value="InterPro"/>
</dbReference>
<dbReference type="AlphaFoldDB" id="A0AAE0X3S8"/>
<dbReference type="InterPro" id="IPR036460">
    <property type="entry name" value="Cu_amine_oxidase_C_sf"/>
</dbReference>
<evidence type="ECO:0000313" key="3">
    <source>
        <dbReference type="Proteomes" id="UP001270362"/>
    </source>
</evidence>
<dbReference type="EMBL" id="JAULSO010000004">
    <property type="protein sequence ID" value="KAK3684186.1"/>
    <property type="molecule type" value="Genomic_DNA"/>
</dbReference>
<dbReference type="GO" id="GO:0005507">
    <property type="term" value="F:copper ion binding"/>
    <property type="evidence" value="ECO:0007669"/>
    <property type="project" value="InterPro"/>
</dbReference>
<evidence type="ECO:0000256" key="1">
    <source>
        <dbReference type="SAM" id="SignalP"/>
    </source>
</evidence>
<evidence type="ECO:0000313" key="2">
    <source>
        <dbReference type="EMBL" id="KAK3684186.1"/>
    </source>
</evidence>
<keyword evidence="3" id="KW-1185">Reference proteome</keyword>
<dbReference type="Proteomes" id="UP001270362">
    <property type="component" value="Unassembled WGS sequence"/>
</dbReference>
<protein>
    <submittedName>
        <fullName evidence="2">Copper amine oxidase</fullName>
    </submittedName>
</protein>
<reference evidence="2" key="1">
    <citation type="journal article" date="2023" name="Mol. Phylogenet. Evol.">
        <title>Genome-scale phylogeny and comparative genomics of the fungal order Sordariales.</title>
        <authorList>
            <person name="Hensen N."/>
            <person name="Bonometti L."/>
            <person name="Westerberg I."/>
            <person name="Brannstrom I.O."/>
            <person name="Guillou S."/>
            <person name="Cros-Aarteil S."/>
            <person name="Calhoun S."/>
            <person name="Haridas S."/>
            <person name="Kuo A."/>
            <person name="Mondo S."/>
            <person name="Pangilinan J."/>
            <person name="Riley R."/>
            <person name="LaButti K."/>
            <person name="Andreopoulos B."/>
            <person name="Lipzen A."/>
            <person name="Chen C."/>
            <person name="Yan M."/>
            <person name="Daum C."/>
            <person name="Ng V."/>
            <person name="Clum A."/>
            <person name="Steindorff A."/>
            <person name="Ohm R.A."/>
            <person name="Martin F."/>
            <person name="Silar P."/>
            <person name="Natvig D.O."/>
            <person name="Lalanne C."/>
            <person name="Gautier V."/>
            <person name="Ament-Velasquez S.L."/>
            <person name="Kruys A."/>
            <person name="Hutchinson M.I."/>
            <person name="Powell A.J."/>
            <person name="Barry K."/>
            <person name="Miller A.N."/>
            <person name="Grigoriev I.V."/>
            <person name="Debuchy R."/>
            <person name="Gladieux P."/>
            <person name="Hiltunen Thoren M."/>
            <person name="Johannesson H."/>
        </authorList>
    </citation>
    <scope>NUCLEOTIDE SEQUENCE</scope>
    <source>
        <strain evidence="2">CBS 314.62</strain>
    </source>
</reference>
<dbReference type="GO" id="GO:0048038">
    <property type="term" value="F:quinone binding"/>
    <property type="evidence" value="ECO:0007669"/>
    <property type="project" value="InterPro"/>
</dbReference>
<accession>A0AAE0X3S8</accession>
<gene>
    <name evidence="2" type="ORF">B0T22DRAFT_520831</name>
</gene>
<sequence>MHIINLILGLLATAHLAHGNQKVLGQGAGLTLKIEPVNVSIRNRFANSTLFGVFNIGQVRDLLNGTSHRLLDIEETGSRNPFCAGTAKLGDDSSSTGFRATVADYTNGRTIHVSGDAFEPASYFTAAESNIQPHPSLDEIAEAAAIAGFSANAIAYATMPPIIETQLPNGTSHRVLNIIAREPHDDRFTPLHVNMFNRTATKAPVANQNTAPTCDAPNDAGAPVTPRGTPGTVRVTILAGATTLWTLEVVRPSVSSGSAGSGVELRYVYYKGKKVLHRAHVPILNVEYKEPAASCGPTYRDWQNDETAFTCAAPADVAGAPGFRVCSSPSRTIVDPPYQDGGNFNGVSFYVDAAAGGEVVIRSQLRAGWYRYTSEWRLAADGTMRPRFGFGGVLLQYNACVCVKHHHHAYWRLDFDIDTPTGNLVREYNNPPIFAGTNYHDKAFEIQRPRDATRKRHWEVSNIATGAGYALIPGASDGAADAYGVGDVWVLRYHPDELDDGVVPDTREHLEKYLTGEPLKGMDVVLWYAAHFLHDEAHAGNVAGGHVVGPDLKPFGSW</sequence>
<name>A0AAE0X3S8_9PEZI</name>
<comment type="caution">
    <text evidence="2">The sequence shown here is derived from an EMBL/GenBank/DDBJ whole genome shotgun (WGS) entry which is preliminary data.</text>
</comment>
<dbReference type="GO" id="GO:0009308">
    <property type="term" value="P:amine metabolic process"/>
    <property type="evidence" value="ECO:0007669"/>
    <property type="project" value="InterPro"/>
</dbReference>
<feature type="signal peptide" evidence="1">
    <location>
        <begin position="1"/>
        <end position="19"/>
    </location>
</feature>
<organism evidence="2 3">
    <name type="scientific">Podospora appendiculata</name>
    <dbReference type="NCBI Taxonomy" id="314037"/>
    <lineage>
        <taxon>Eukaryota</taxon>
        <taxon>Fungi</taxon>
        <taxon>Dikarya</taxon>
        <taxon>Ascomycota</taxon>
        <taxon>Pezizomycotina</taxon>
        <taxon>Sordariomycetes</taxon>
        <taxon>Sordariomycetidae</taxon>
        <taxon>Sordariales</taxon>
        <taxon>Podosporaceae</taxon>
        <taxon>Podospora</taxon>
    </lineage>
</organism>
<dbReference type="Gene3D" id="2.70.98.20">
    <property type="entry name" value="Copper amine oxidase, catalytic domain"/>
    <property type="match status" value="1"/>
</dbReference>
<proteinExistence type="predicted"/>
<dbReference type="SUPFAM" id="SSF49998">
    <property type="entry name" value="Amine oxidase catalytic domain"/>
    <property type="match status" value="1"/>
</dbReference>
<reference evidence="2" key="2">
    <citation type="submission" date="2023-06" db="EMBL/GenBank/DDBJ databases">
        <authorList>
            <consortium name="Lawrence Berkeley National Laboratory"/>
            <person name="Haridas S."/>
            <person name="Hensen N."/>
            <person name="Bonometti L."/>
            <person name="Westerberg I."/>
            <person name="Brannstrom I.O."/>
            <person name="Guillou S."/>
            <person name="Cros-Aarteil S."/>
            <person name="Calhoun S."/>
            <person name="Kuo A."/>
            <person name="Mondo S."/>
            <person name="Pangilinan J."/>
            <person name="Riley R."/>
            <person name="Labutti K."/>
            <person name="Andreopoulos B."/>
            <person name="Lipzen A."/>
            <person name="Chen C."/>
            <person name="Yanf M."/>
            <person name="Daum C."/>
            <person name="Ng V."/>
            <person name="Clum A."/>
            <person name="Steindorff A."/>
            <person name="Ohm R."/>
            <person name="Martin F."/>
            <person name="Silar P."/>
            <person name="Natvig D."/>
            <person name="Lalanne C."/>
            <person name="Gautier V."/>
            <person name="Ament-Velasquez S.L."/>
            <person name="Kruys A."/>
            <person name="Hutchinson M.I."/>
            <person name="Powell A.J."/>
            <person name="Barry K."/>
            <person name="Miller A.N."/>
            <person name="Grigoriev I.V."/>
            <person name="Debuchy R."/>
            <person name="Gladieux P."/>
            <person name="Thoren M.H."/>
            <person name="Johannesson H."/>
        </authorList>
    </citation>
    <scope>NUCLEOTIDE SEQUENCE</scope>
    <source>
        <strain evidence="2">CBS 314.62</strain>
    </source>
</reference>
<feature type="chain" id="PRO_5042094457" evidence="1">
    <location>
        <begin position="20"/>
        <end position="558"/>
    </location>
</feature>